<evidence type="ECO:0000256" key="1">
    <source>
        <dbReference type="SAM" id="Phobius"/>
    </source>
</evidence>
<reference evidence="3 4" key="1">
    <citation type="submission" date="2019-07" db="EMBL/GenBank/DDBJ databases">
        <authorList>
            <person name="Huq M.A."/>
        </authorList>
    </citation>
    <scope>NUCLEOTIDE SEQUENCE [LARGE SCALE GENOMIC DNA]</scope>
    <source>
        <strain evidence="3 4">MAH-19</strain>
    </source>
</reference>
<feature type="transmembrane region" description="Helical" evidence="1">
    <location>
        <begin position="6"/>
        <end position="26"/>
    </location>
</feature>
<evidence type="ECO:0000259" key="2">
    <source>
        <dbReference type="Pfam" id="PF19762"/>
    </source>
</evidence>
<comment type="caution">
    <text evidence="3">The sequence shown here is derived from an EMBL/GenBank/DDBJ whole genome shotgun (WGS) entry which is preliminary data.</text>
</comment>
<dbReference type="Pfam" id="PF19762">
    <property type="entry name" value="DUF6249"/>
    <property type="match status" value="1"/>
</dbReference>
<organism evidence="3 4">
    <name type="scientific">Mucilaginibacter corticis</name>
    <dbReference type="NCBI Taxonomy" id="2597670"/>
    <lineage>
        <taxon>Bacteria</taxon>
        <taxon>Pseudomonadati</taxon>
        <taxon>Bacteroidota</taxon>
        <taxon>Sphingobacteriia</taxon>
        <taxon>Sphingobacteriales</taxon>
        <taxon>Sphingobacteriaceae</taxon>
        <taxon>Mucilaginibacter</taxon>
    </lineage>
</organism>
<gene>
    <name evidence="3" type="ORF">FO440_03975</name>
</gene>
<dbReference type="AlphaFoldDB" id="A0A556MTS9"/>
<dbReference type="EMBL" id="VLPK01000001">
    <property type="protein sequence ID" value="TSJ43361.1"/>
    <property type="molecule type" value="Genomic_DNA"/>
</dbReference>
<keyword evidence="1" id="KW-0812">Transmembrane</keyword>
<evidence type="ECO:0000313" key="3">
    <source>
        <dbReference type="EMBL" id="TSJ43361.1"/>
    </source>
</evidence>
<evidence type="ECO:0000313" key="4">
    <source>
        <dbReference type="Proteomes" id="UP000318733"/>
    </source>
</evidence>
<accession>A0A556MTS9</accession>
<proteinExistence type="predicted"/>
<keyword evidence="4" id="KW-1185">Reference proteome</keyword>
<name>A0A556MTS9_9SPHI</name>
<dbReference type="Proteomes" id="UP000318733">
    <property type="component" value="Unassembled WGS sequence"/>
</dbReference>
<keyword evidence="1" id="KW-0472">Membrane</keyword>
<feature type="domain" description="DUF6249" evidence="2">
    <location>
        <begin position="12"/>
        <end position="105"/>
    </location>
</feature>
<protein>
    <recommendedName>
        <fullName evidence="2">DUF6249 domain-containing protein</fullName>
    </recommendedName>
</protein>
<dbReference type="RefSeq" id="WP_144246926.1">
    <property type="nucleotide sequence ID" value="NZ_VLPK01000001.1"/>
</dbReference>
<dbReference type="InterPro" id="IPR046216">
    <property type="entry name" value="DUF6249"/>
</dbReference>
<sequence>MQEVTRDAVVSLAAFAAVFGMVYVFLMTRHRERMTILEKNLTTSPFPRANYGASTLKYGLFLVGISVGFLLGWVLYNNCGVDEATGYLSMVCLFGGLSLIISYFILHNKKNSSAN</sequence>
<feature type="transmembrane region" description="Helical" evidence="1">
    <location>
        <begin position="88"/>
        <end position="106"/>
    </location>
</feature>
<dbReference type="OrthoDB" id="679295at2"/>
<feature type="transmembrane region" description="Helical" evidence="1">
    <location>
        <begin position="58"/>
        <end position="76"/>
    </location>
</feature>
<keyword evidence="1" id="KW-1133">Transmembrane helix</keyword>